<dbReference type="EMBL" id="LQOJ01000024">
    <property type="protein sequence ID" value="ORV05543.1"/>
    <property type="molecule type" value="Genomic_DNA"/>
</dbReference>
<feature type="transmembrane region" description="Helical" evidence="1">
    <location>
        <begin position="337"/>
        <end position="355"/>
    </location>
</feature>
<dbReference type="Gene3D" id="1.20.1250.20">
    <property type="entry name" value="MFS general substrate transporter like domains"/>
    <property type="match status" value="1"/>
</dbReference>
<accession>A0A1X1RGS4</accession>
<dbReference type="AlphaFoldDB" id="A0A1X1RGS4"/>
<sequence length="386" mass="39374">MAAGGALVVTAVVLAALNMRPVVNSVGPVLGDIRTDLGVSAIWAGVLTMLPVLCFSVAGLTAPLLARRWGLGRTIGAALAVLTVGTAVRALGGPTVMLAGTLAACAAIALANVLIPVVIKGSFPTRIGVLTGIYSAALQGGGALGSAATPFLADALGGWRPALASWTVLAALAWLFWLLAAGRIDGIRLAEAARGPGIRGLLRNRMAWTVTVFFGCQSFIAYVVFGWLPEVFIDNGIDQRSAGMLVGLISVLAVPVSLFIVPLAAHRRSQSGWIIAMGLTGIAGMIGLLVAPAAAPVLWSLLVGFGLSAFSMALAVIALRARDAETTASLSGMAQGIGYLFAGLGPLLFGVLHGVTGGWTVPWLMVLAVYSVQLVSGALAGRDRHV</sequence>
<feature type="transmembrane region" description="Helical" evidence="1">
    <location>
        <begin position="205"/>
        <end position="225"/>
    </location>
</feature>
<feature type="transmembrane region" description="Helical" evidence="1">
    <location>
        <begin position="98"/>
        <end position="119"/>
    </location>
</feature>
<dbReference type="Proteomes" id="UP000193484">
    <property type="component" value="Unassembled WGS sequence"/>
</dbReference>
<feature type="transmembrane region" description="Helical" evidence="1">
    <location>
        <begin position="297"/>
        <end position="317"/>
    </location>
</feature>
<dbReference type="STRING" id="1793.AWC04_06735"/>
<dbReference type="PANTHER" id="PTHR23523">
    <property type="match status" value="1"/>
</dbReference>
<dbReference type="Pfam" id="PF07690">
    <property type="entry name" value="MFS_1"/>
    <property type="match status" value="1"/>
</dbReference>
<dbReference type="CDD" id="cd17339">
    <property type="entry name" value="MFS_NIMT_CynX_like"/>
    <property type="match status" value="1"/>
</dbReference>
<dbReference type="InterPro" id="IPR011701">
    <property type="entry name" value="MFS"/>
</dbReference>
<feature type="transmembrane region" description="Helical" evidence="1">
    <location>
        <begin position="74"/>
        <end position="92"/>
    </location>
</feature>
<feature type="transmembrane region" description="Helical" evidence="1">
    <location>
        <begin position="131"/>
        <end position="151"/>
    </location>
</feature>
<dbReference type="InterPro" id="IPR052524">
    <property type="entry name" value="MFS_Cyanate_Porter"/>
</dbReference>
<protein>
    <submittedName>
        <fullName evidence="2">MFS transporter</fullName>
    </submittedName>
</protein>
<dbReference type="PANTHER" id="PTHR23523:SF2">
    <property type="entry name" value="2-NITROIMIDAZOLE TRANSPORTER"/>
    <property type="match status" value="1"/>
</dbReference>
<feature type="transmembrane region" description="Helical" evidence="1">
    <location>
        <begin position="361"/>
        <end position="381"/>
    </location>
</feature>
<name>A0A1X1RGS4_MYCFA</name>
<evidence type="ECO:0000256" key="1">
    <source>
        <dbReference type="SAM" id="Phobius"/>
    </source>
</evidence>
<evidence type="ECO:0000313" key="2">
    <source>
        <dbReference type="EMBL" id="ORV05543.1"/>
    </source>
</evidence>
<dbReference type="GO" id="GO:0022857">
    <property type="term" value="F:transmembrane transporter activity"/>
    <property type="evidence" value="ECO:0007669"/>
    <property type="project" value="InterPro"/>
</dbReference>
<dbReference type="RefSeq" id="WP_085094404.1">
    <property type="nucleotide sequence ID" value="NZ_AP022603.1"/>
</dbReference>
<keyword evidence="1" id="KW-0812">Transmembrane</keyword>
<evidence type="ECO:0000313" key="3">
    <source>
        <dbReference type="Proteomes" id="UP000193484"/>
    </source>
</evidence>
<feature type="transmembrane region" description="Helical" evidence="1">
    <location>
        <begin position="245"/>
        <end position="265"/>
    </location>
</feature>
<keyword evidence="3" id="KW-1185">Reference proteome</keyword>
<keyword evidence="1" id="KW-1133">Transmembrane helix</keyword>
<dbReference type="OrthoDB" id="5317164at2"/>
<proteinExistence type="predicted"/>
<feature type="transmembrane region" description="Helical" evidence="1">
    <location>
        <begin position="163"/>
        <end position="184"/>
    </location>
</feature>
<gene>
    <name evidence="2" type="ORF">AWC04_06735</name>
</gene>
<feature type="transmembrane region" description="Helical" evidence="1">
    <location>
        <begin position="272"/>
        <end position="291"/>
    </location>
</feature>
<reference evidence="2 3" key="1">
    <citation type="submission" date="2016-01" db="EMBL/GenBank/DDBJ databases">
        <title>The new phylogeny of the genus Mycobacterium.</title>
        <authorList>
            <person name="Tarcisio F."/>
            <person name="Conor M."/>
            <person name="Antonella G."/>
            <person name="Elisabetta G."/>
            <person name="Giulia F.S."/>
            <person name="Sara T."/>
            <person name="Anna F."/>
            <person name="Clotilde B."/>
            <person name="Roberto B."/>
            <person name="Veronica D.S."/>
            <person name="Fabio R."/>
            <person name="Monica P."/>
            <person name="Olivier J."/>
            <person name="Enrico T."/>
            <person name="Nicola S."/>
        </authorList>
    </citation>
    <scope>NUCLEOTIDE SEQUENCE [LARGE SCALE GENOMIC DNA]</scope>
    <source>
        <strain evidence="2 3">DSM 44179</strain>
    </source>
</reference>
<dbReference type="SUPFAM" id="SSF103473">
    <property type="entry name" value="MFS general substrate transporter"/>
    <property type="match status" value="1"/>
</dbReference>
<feature type="transmembrane region" description="Helical" evidence="1">
    <location>
        <begin position="41"/>
        <end position="62"/>
    </location>
</feature>
<organism evidence="2 3">
    <name type="scientific">Mycolicibacterium fallax</name>
    <name type="common">Mycobacterium fallax</name>
    <dbReference type="NCBI Taxonomy" id="1793"/>
    <lineage>
        <taxon>Bacteria</taxon>
        <taxon>Bacillati</taxon>
        <taxon>Actinomycetota</taxon>
        <taxon>Actinomycetes</taxon>
        <taxon>Mycobacteriales</taxon>
        <taxon>Mycobacteriaceae</taxon>
        <taxon>Mycolicibacterium</taxon>
    </lineage>
</organism>
<comment type="caution">
    <text evidence="2">The sequence shown here is derived from an EMBL/GenBank/DDBJ whole genome shotgun (WGS) entry which is preliminary data.</text>
</comment>
<dbReference type="InterPro" id="IPR036259">
    <property type="entry name" value="MFS_trans_sf"/>
</dbReference>
<keyword evidence="1" id="KW-0472">Membrane</keyword>